<accession>A0ABX9IRA1</accession>
<dbReference type="Proteomes" id="UP000256491">
    <property type="component" value="Unassembled WGS sequence"/>
</dbReference>
<evidence type="ECO:0000256" key="1">
    <source>
        <dbReference type="SAM" id="SignalP"/>
    </source>
</evidence>
<comment type="caution">
    <text evidence="2">The sequence shown here is derived from an EMBL/GenBank/DDBJ whole genome shotgun (WGS) entry which is preliminary data.</text>
</comment>
<dbReference type="EMBL" id="QNUF01000001">
    <property type="protein sequence ID" value="REC78915.1"/>
    <property type="molecule type" value="Genomic_DNA"/>
</dbReference>
<dbReference type="RefSeq" id="WP_052188733.1">
    <property type="nucleotide sequence ID" value="NZ_BJYH01000047.1"/>
</dbReference>
<keyword evidence="3" id="KW-1185">Reference proteome</keyword>
<evidence type="ECO:0000313" key="2">
    <source>
        <dbReference type="EMBL" id="REC78915.1"/>
    </source>
</evidence>
<reference evidence="2 3" key="1">
    <citation type="journal article" date="2010" name="Syst. Appl. Microbiol.">
        <title>Four new species of Chryseobacterium from the rhizosphere of coastal sand dune plants, Chryseobacterium elymi sp. nov., Chryseobacterium hagamense sp. nov., Chryseobacterium lathyri sp. nov. and Chryseobacterium rhizosphaerae sp. nov.</title>
        <authorList>
            <person name="Cho S.H."/>
            <person name="Lee K.S."/>
            <person name="Shin D.S."/>
            <person name="Han J.H."/>
            <person name="Park K.S."/>
            <person name="Lee C.H."/>
            <person name="Park K.H."/>
            <person name="Kim S.B."/>
        </authorList>
    </citation>
    <scope>NUCLEOTIDE SEQUENCE [LARGE SCALE GENOMIC DNA]</scope>
    <source>
        <strain evidence="2 3">KCTC 22548</strain>
    </source>
</reference>
<protein>
    <submittedName>
        <fullName evidence="2">Uncharacterized protein</fullName>
    </submittedName>
</protein>
<keyword evidence="1" id="KW-0732">Signal</keyword>
<evidence type="ECO:0000313" key="3">
    <source>
        <dbReference type="Proteomes" id="UP000256491"/>
    </source>
</evidence>
<name>A0ABX9IRA1_9FLAO</name>
<sequence>MKKNALLTAVIALSFSTKILAQVGINTATPESTLDIRGKNHLGAVTSKDGVLVPRVNDLVANGSVNGQLVYLIADSGAFTKGFYYWNNNAWTSFGGDSTNDAWINDPANTMVKLGTLSNGSTTRAAGTDFVAKDNGAVGIGTSAPDISAIVDITATNKGILIPRVALTSATDQVTIASPATGLMVFNTGTAALTFKGFVYWNGTEWRSLNNTSTINPTITGLNCSNAIAFPVTFTSGTPYTGTITVPYSGGNGGSYPSGSPFTQNGLTFTLNAGTLNNGNGSITYSVTGIPNFSSPSTITVPLSFLGFNCSASIGNNSSAFTVGEIKSARVVVNATAFLSAATPPTNMMNGKLVTNTTTNTRQGAFKLASSVDQAKFIEINGLRMDFMASALLSGNTSPKFFNTSSSPIAYNTSSLSTNDANTDGVNTVIAPGFYSYRIDGDDNFSTGTGRGEYVNVMVTFNNGEWYNCTWHATRDANNYYFYMTAQRLN</sequence>
<feature type="signal peptide" evidence="1">
    <location>
        <begin position="1"/>
        <end position="21"/>
    </location>
</feature>
<proteinExistence type="predicted"/>
<feature type="chain" id="PRO_5045187756" evidence="1">
    <location>
        <begin position="22"/>
        <end position="490"/>
    </location>
</feature>
<gene>
    <name evidence="2" type="ORF">DRF57_01165</name>
</gene>
<organism evidence="2 3">
    <name type="scientific">Chryseobacterium rhizosphaerae</name>
    <dbReference type="NCBI Taxonomy" id="395937"/>
    <lineage>
        <taxon>Bacteria</taxon>
        <taxon>Pseudomonadati</taxon>
        <taxon>Bacteroidota</taxon>
        <taxon>Flavobacteriia</taxon>
        <taxon>Flavobacteriales</taxon>
        <taxon>Weeksellaceae</taxon>
        <taxon>Chryseobacterium group</taxon>
        <taxon>Chryseobacterium</taxon>
    </lineage>
</organism>